<name>A0A3M6KRU1_LACPE</name>
<evidence type="ECO:0000313" key="2">
    <source>
        <dbReference type="EMBL" id="RMW57166.1"/>
    </source>
</evidence>
<dbReference type="Proteomes" id="UP000281061">
    <property type="component" value="Unassembled WGS sequence"/>
</dbReference>
<proteinExistence type="predicted"/>
<sequence>MLVYHDGFGETAKLSINKTHGLLVTTDTVSGDTVTMQIRRSDLAKLLEFLTTELSATEKGADLL</sequence>
<dbReference type="AlphaFoldDB" id="A0A3M6KRU1"/>
<accession>A0A3M6KRU1</accession>
<reference evidence="2 3" key="1">
    <citation type="submission" date="2018-10" db="EMBL/GenBank/DDBJ databases">
        <title>Genome sequences of five Lactobacillus pentosus strains isolated from brines of traditionally fermented spanish-style green table olives and differences between them.</title>
        <authorList>
            <person name="Jimenez Diaz R."/>
        </authorList>
    </citation>
    <scope>NUCLEOTIDE SEQUENCE [LARGE SCALE GENOMIC DNA]</scope>
    <source>
        <strain evidence="2 3">IG8</strain>
    </source>
</reference>
<comment type="caution">
    <text evidence="1">The sequence shown here is derived from an EMBL/GenBank/DDBJ whole genome shotgun (WGS) entry which is preliminary data.</text>
</comment>
<dbReference type="GeneID" id="49392954"/>
<evidence type="ECO:0000313" key="3">
    <source>
        <dbReference type="Proteomes" id="UP000281061"/>
    </source>
</evidence>
<dbReference type="RefSeq" id="WP_050339245.1">
    <property type="nucleotide sequence ID" value="NZ_BJZC01000017.1"/>
</dbReference>
<reference evidence="1" key="2">
    <citation type="submission" date="2023-08" db="EMBL/GenBank/DDBJ databases">
        <authorList>
            <person name="Page C.A."/>
            <person name="Perez-Diaz I.M."/>
        </authorList>
    </citation>
    <scope>NUCLEOTIDE SEQUENCE</scope>
    <source>
        <strain evidence="1">7.8.46</strain>
    </source>
</reference>
<gene>
    <name evidence="2" type="ORF">D6U17_01025</name>
    <name evidence="1" type="ORF">RI536_10180</name>
</gene>
<evidence type="ECO:0000313" key="1">
    <source>
        <dbReference type="EMBL" id="MDT6990455.1"/>
    </source>
</evidence>
<evidence type="ECO:0000313" key="4">
    <source>
        <dbReference type="Proteomes" id="UP001267003"/>
    </source>
</evidence>
<organism evidence="1 4">
    <name type="scientific">Lactiplantibacillus pentosus</name>
    <name type="common">Lactobacillus pentosus</name>
    <dbReference type="NCBI Taxonomy" id="1589"/>
    <lineage>
        <taxon>Bacteria</taxon>
        <taxon>Bacillati</taxon>
        <taxon>Bacillota</taxon>
        <taxon>Bacilli</taxon>
        <taxon>Lactobacillales</taxon>
        <taxon>Lactobacillaceae</taxon>
        <taxon>Lactiplantibacillus</taxon>
    </lineage>
</organism>
<dbReference type="EMBL" id="RDCL01000015">
    <property type="protein sequence ID" value="RMW57166.1"/>
    <property type="molecule type" value="Genomic_DNA"/>
</dbReference>
<protein>
    <submittedName>
        <fullName evidence="1">Uncharacterized protein</fullName>
    </submittedName>
</protein>
<dbReference type="EMBL" id="JAVLAQ010000001">
    <property type="protein sequence ID" value="MDT6990455.1"/>
    <property type="molecule type" value="Genomic_DNA"/>
</dbReference>
<dbReference type="Proteomes" id="UP001267003">
    <property type="component" value="Unassembled WGS sequence"/>
</dbReference>